<gene>
    <name evidence="1" type="ORF">RV00_GL000175</name>
</gene>
<proteinExistence type="predicted"/>
<evidence type="ECO:0000313" key="1">
    <source>
        <dbReference type="EMBL" id="OJG37218.1"/>
    </source>
</evidence>
<sequence length="70" mass="7967">MLTMAETKHNIAERTCANCAYWEGQRLTDEALGISFINPNEVAKCTNEQSPDRYQEVTPSHSCDFWKDAV</sequence>
<organism evidence="1 2">
    <name type="scientific">Enterococcus devriesei</name>
    <dbReference type="NCBI Taxonomy" id="319970"/>
    <lineage>
        <taxon>Bacteria</taxon>
        <taxon>Bacillati</taxon>
        <taxon>Bacillota</taxon>
        <taxon>Bacilli</taxon>
        <taxon>Lactobacillales</taxon>
        <taxon>Enterococcaceae</taxon>
        <taxon>Enterococcus</taxon>
    </lineage>
</organism>
<reference evidence="1 2" key="1">
    <citation type="submission" date="2014-12" db="EMBL/GenBank/DDBJ databases">
        <title>Draft genome sequences of 29 type strains of Enterococci.</title>
        <authorList>
            <person name="Zhong Z."/>
            <person name="Sun Z."/>
            <person name="Liu W."/>
            <person name="Zhang W."/>
            <person name="Zhang H."/>
        </authorList>
    </citation>
    <scope>NUCLEOTIDE SEQUENCE [LARGE SCALE GENOMIC DNA]</scope>
    <source>
        <strain evidence="1 2">DSM 22802</strain>
    </source>
</reference>
<accession>A0A1L8SZ36</accession>
<name>A0A1L8SZ36_9ENTE</name>
<keyword evidence="2" id="KW-1185">Reference proteome</keyword>
<comment type="caution">
    <text evidence="1">The sequence shown here is derived from an EMBL/GenBank/DDBJ whole genome shotgun (WGS) entry which is preliminary data.</text>
</comment>
<dbReference type="STRING" id="319970.RV00_GL000175"/>
<dbReference type="EMBL" id="JXKM01000001">
    <property type="protein sequence ID" value="OJG37218.1"/>
    <property type="molecule type" value="Genomic_DNA"/>
</dbReference>
<dbReference type="Proteomes" id="UP000183700">
    <property type="component" value="Unassembled WGS sequence"/>
</dbReference>
<protein>
    <submittedName>
        <fullName evidence="1">Uncharacterized protein</fullName>
    </submittedName>
</protein>
<evidence type="ECO:0000313" key="2">
    <source>
        <dbReference type="Proteomes" id="UP000183700"/>
    </source>
</evidence>
<dbReference type="AlphaFoldDB" id="A0A1L8SZ36"/>